<dbReference type="EMBL" id="RSCD01000002">
    <property type="protein sequence ID" value="RSH94505.1"/>
    <property type="molecule type" value="Genomic_DNA"/>
</dbReference>
<organism evidence="3 4">
    <name type="scientific">Saitozyma podzolica</name>
    <dbReference type="NCBI Taxonomy" id="1890683"/>
    <lineage>
        <taxon>Eukaryota</taxon>
        <taxon>Fungi</taxon>
        <taxon>Dikarya</taxon>
        <taxon>Basidiomycota</taxon>
        <taxon>Agaricomycotina</taxon>
        <taxon>Tremellomycetes</taxon>
        <taxon>Tremellales</taxon>
        <taxon>Trimorphomycetaceae</taxon>
        <taxon>Saitozyma</taxon>
    </lineage>
</organism>
<dbReference type="PROSITE" id="PS50848">
    <property type="entry name" value="START"/>
    <property type="match status" value="1"/>
</dbReference>
<dbReference type="Pfam" id="PF01852">
    <property type="entry name" value="START"/>
    <property type="match status" value="2"/>
</dbReference>
<evidence type="ECO:0000256" key="1">
    <source>
        <dbReference type="SAM" id="MobiDB-lite"/>
    </source>
</evidence>
<keyword evidence="4" id="KW-1185">Reference proteome</keyword>
<comment type="caution">
    <text evidence="3">The sequence shown here is derived from an EMBL/GenBank/DDBJ whole genome shotgun (WGS) entry which is preliminary data.</text>
</comment>
<protein>
    <recommendedName>
        <fullName evidence="2">START domain-containing protein</fullName>
    </recommendedName>
</protein>
<dbReference type="PANTHER" id="PTHR19308:SF54">
    <property type="entry name" value="START DOMAIN-CONTAINING PROTEIN"/>
    <property type="match status" value="1"/>
</dbReference>
<sequence length="1571" mass="169307">MRLEHLDDGTKLEAAWNDTLSSSLTYFRALLSSSGSSAWKPVQVLPLTASTTARDQGQSKSQGSSLGRCTASDVVVHRRSGKGGEVYRAVVEVDCGSDVGVDTFRGCLATPETRPIWDRMVEEAMTLDLLDANTRVTKTNYRLGWPSSPRDAVTISKTLVDQHTLIDITTSLPRSRHEPAYLRPAPPYVRAHVALLAWCIQLPSSSTSESSPPAGKARITCMWCWNPKGAWAVGGGVPQHLPSVVVGLVDYVRDGSEKVPVLLGYGADVSIGSVSYDTARVTLGVGYAIVTDGESGGADGHRRQVEFGISSTQSWDVQIQVKTQHGEESPSTVWTSFVGQAPPASAGSPAPKRLVLRFAHARLQPTEELLRVKVSIERTSSSNSSGVRINGIPVAVEPMEPQANRRPLLEETASTSGVSLRTMSTMDSFASHEGSIDIKQAGSGRNQAAERSIAGLIKRNYILHQLNSIDKTLVVFRAEAVFVGVGIWDLFATIANPGGRLVWDKTHEDANLVEDVNELTDLWHFKSKAAWPVAARDSVMLRTTYKSPSSVHIFGFSVDDTDLFPRIPPSIDPTVIRTQIDLQGWSVESLSPNTTQVTLLEQSDPRGWSNKSSIPQVMMTTLAGIGEFAIKHGAPPTTTRLGGAKAVSSKYDVEKETFRFEYEAAETRRSDSSSTSTAFPLPVALRSVKEGNGSDDGSLHSLDDASPKPPIGNIECEIRCDADKWANNFSIVIDPPHTAISALRRHRLSPAGGGLWLTIEHDAATLGKDKVAITIRRGTSTPGTKTVVTANGHKVKVDVGELTEADVQTLRKQKRNQPMRAPLDHPPALGTLRKKKSTLEIVPTAVATTVDPFKTVTPTAYTRLALPLARWYNSAAETTRAAIVPMATPAPAPLPGSTPVSAAIRALSQLSRMHADRESESTDPFGWQPVSDRDGLKVERRVVPHVSESFPVFRAGRIIEGFTAEEVSAAVSAMGKDDRFDKPVHLQSYGHGITTSHVGPPPSPSIGANPSLSTIFHASSSSFDALTLDFDATKYNPTVLPTGNVILEGWIIETIDPYSHEQYAIPSSRCMYVAAMDYSGSMPLSVNNMLNASLPRALLTVESTLKFLGPPSRAKLPPMSVLVPDPAAQAPWALEGVDDHRLGVEERGDGGEFSMMVTIQPTAGQMRDGDLLQPGLRHADSRTSMNSGRSTVVDLAEDFRGGRKDLAILEVDIGNSAVVAGAEIMLRAISLPVAQHSSSSDPVLPLKLPNQDLDLPFKCMIIVLAPSVLQSASLDPSPRARHLLRVTLPTSEFETPISDPLSGMTSPLPRPRWLLDLINDGAVVELRMRTRAEGPAKYTFGGEELVPEDEKRVRLASDTARIKVPQLVSASTTGSVSLERPLAVAREYLPDAPVPVVETAQVNGSSEEQPAAEPEVANGHAEVKATSELAPGPISSENHARYSFWKYSRLPRFAASAPPSADHSPVKQNVMPLAPESDAPPSLPVAALVEDGPTVALLQPTVSPAGLLVACLACVLLGSLLRSLLSDADFVIHLPAGKLVPPSEDWRELKRLFQWRIGWDRDLIIAIARRG</sequence>
<evidence type="ECO:0000313" key="3">
    <source>
        <dbReference type="EMBL" id="RSH94505.1"/>
    </source>
</evidence>
<gene>
    <name evidence="3" type="ORF">EHS25_004308</name>
</gene>
<dbReference type="Gene3D" id="3.30.530.20">
    <property type="match status" value="3"/>
</dbReference>
<dbReference type="InterPro" id="IPR002913">
    <property type="entry name" value="START_lipid-bd_dom"/>
</dbReference>
<feature type="compositionally biased region" description="Basic and acidic residues" evidence="1">
    <location>
        <begin position="697"/>
        <end position="706"/>
    </location>
</feature>
<reference evidence="3 4" key="1">
    <citation type="submission" date="2018-11" db="EMBL/GenBank/DDBJ databases">
        <title>Genome sequence of Saitozyma podzolica DSM 27192.</title>
        <authorList>
            <person name="Aliyu H."/>
            <person name="Gorte O."/>
            <person name="Ochsenreither K."/>
        </authorList>
    </citation>
    <scope>NUCLEOTIDE SEQUENCE [LARGE SCALE GENOMIC DNA]</scope>
    <source>
        <strain evidence="3 4">DSM 27192</strain>
    </source>
</reference>
<feature type="region of interest" description="Disordered" evidence="1">
    <location>
        <begin position="811"/>
        <end position="830"/>
    </location>
</feature>
<dbReference type="CDD" id="cd00177">
    <property type="entry name" value="START"/>
    <property type="match status" value="1"/>
</dbReference>
<feature type="region of interest" description="Disordered" evidence="1">
    <location>
        <begin position="687"/>
        <end position="708"/>
    </location>
</feature>
<dbReference type="InterPro" id="IPR023393">
    <property type="entry name" value="START-like_dom_sf"/>
</dbReference>
<accession>A0A427YU22</accession>
<dbReference type="OrthoDB" id="196858at2759"/>
<dbReference type="InterPro" id="IPR051213">
    <property type="entry name" value="START_lipid_transfer"/>
</dbReference>
<name>A0A427YU22_9TREE</name>
<dbReference type="SUPFAM" id="SSF55961">
    <property type="entry name" value="Bet v1-like"/>
    <property type="match status" value="2"/>
</dbReference>
<dbReference type="PANTHER" id="PTHR19308">
    <property type="entry name" value="PHOSPHATIDYLCHOLINE TRANSFER PROTEIN"/>
    <property type="match status" value="1"/>
</dbReference>
<dbReference type="STRING" id="1890683.A0A427YU22"/>
<feature type="domain" description="START" evidence="2">
    <location>
        <begin position="476"/>
        <end position="621"/>
    </location>
</feature>
<dbReference type="GO" id="GO:0008289">
    <property type="term" value="F:lipid binding"/>
    <property type="evidence" value="ECO:0007669"/>
    <property type="project" value="InterPro"/>
</dbReference>
<dbReference type="GO" id="GO:0005737">
    <property type="term" value="C:cytoplasm"/>
    <property type="evidence" value="ECO:0007669"/>
    <property type="project" value="UniProtKB-ARBA"/>
</dbReference>
<evidence type="ECO:0000259" key="2">
    <source>
        <dbReference type="PROSITE" id="PS50848"/>
    </source>
</evidence>
<dbReference type="Proteomes" id="UP000279259">
    <property type="component" value="Unassembled WGS sequence"/>
</dbReference>
<feature type="region of interest" description="Disordered" evidence="1">
    <location>
        <begin position="1400"/>
        <end position="1422"/>
    </location>
</feature>
<evidence type="ECO:0000313" key="4">
    <source>
        <dbReference type="Proteomes" id="UP000279259"/>
    </source>
</evidence>
<proteinExistence type="predicted"/>